<evidence type="ECO:0000313" key="2">
    <source>
        <dbReference type="EMBL" id="MHS96923.1"/>
    </source>
</evidence>
<proteinExistence type="predicted"/>
<organism evidence="2">
    <name type="scientific">Salmonella enterica</name>
    <name type="common">Salmonella choleraesuis</name>
    <dbReference type="NCBI Taxonomy" id="28901"/>
    <lineage>
        <taxon>Bacteria</taxon>
        <taxon>Pseudomonadati</taxon>
        <taxon>Pseudomonadota</taxon>
        <taxon>Gammaproteobacteria</taxon>
        <taxon>Enterobacterales</taxon>
        <taxon>Enterobacteriaceae</taxon>
        <taxon>Salmonella</taxon>
    </lineage>
</organism>
<dbReference type="AlphaFoldDB" id="A0A3J0N0F2"/>
<comment type="caution">
    <text evidence="2">The sequence shown here is derived from an EMBL/GenBank/DDBJ whole genome shotgun (WGS) entry which is preliminary data.</text>
</comment>
<dbReference type="EMBL" id="RNUA01000006">
    <property type="protein sequence ID" value="MHS96923.1"/>
    <property type="molecule type" value="Genomic_DNA"/>
</dbReference>
<evidence type="ECO:0000313" key="1">
    <source>
        <dbReference type="EMBL" id="EBS6847854.1"/>
    </source>
</evidence>
<reference evidence="2" key="1">
    <citation type="submission" date="2018-11" db="EMBL/GenBank/DDBJ databases">
        <authorList>
            <consortium name="PulseNet: The National Subtyping Network for Foodborne Disease Surveillance"/>
            <person name="Tarr C.L."/>
            <person name="Trees E."/>
            <person name="Katz L.S."/>
            <person name="Carleton-Romer H.A."/>
            <person name="Stroika S."/>
            <person name="Kucerova Z."/>
            <person name="Roache K.F."/>
            <person name="Sabol A.L."/>
            <person name="Besser J."/>
            <person name="Gerner-Smidt P."/>
        </authorList>
    </citation>
    <scope>NUCLEOTIDE SEQUENCE [LARGE SCALE GENOMIC DNA]</scope>
    <source>
        <strain evidence="1">08-0470</strain>
        <strain evidence="2">PNUSAS059687</strain>
    </source>
</reference>
<name>A0A3J0N0F2_SALER</name>
<dbReference type="Proteomes" id="UP000839513">
    <property type="component" value="Unassembled WGS sequence"/>
</dbReference>
<sequence length="58" mass="6597">MAEPQRVYAATYQKKYKLSQAQPDNAMRLKWATGDGMTQKAGMELYLAKGHEGFTKTR</sequence>
<protein>
    <submittedName>
        <fullName evidence="2">D-serine dehydratase</fullName>
    </submittedName>
</protein>
<dbReference type="EMBL" id="AAGWGZ010000005">
    <property type="protein sequence ID" value="EBS6847854.1"/>
    <property type="molecule type" value="Genomic_DNA"/>
</dbReference>
<gene>
    <name evidence="1" type="ORF">CBX34_09090</name>
    <name evidence="2" type="ORF">EEN88_03330</name>
</gene>
<accession>A0A3J0N0F2</accession>